<reference evidence="1 2" key="1">
    <citation type="submission" date="2023-12" db="EMBL/GenBank/DDBJ databases">
        <title>Novel species of the genus Arcicella isolated from rivers.</title>
        <authorList>
            <person name="Lu H."/>
        </authorList>
    </citation>
    <scope>NUCLEOTIDE SEQUENCE [LARGE SCALE GENOMIC DNA]</scope>
    <source>
        <strain evidence="1 2">LMG 21963</strain>
    </source>
</reference>
<proteinExistence type="predicted"/>
<evidence type="ECO:0000313" key="1">
    <source>
        <dbReference type="EMBL" id="MEA5257188.1"/>
    </source>
</evidence>
<name>A0ABU5QJF0_9BACT</name>
<organism evidence="1 2">
    <name type="scientific">Arcicella aquatica</name>
    <dbReference type="NCBI Taxonomy" id="217141"/>
    <lineage>
        <taxon>Bacteria</taxon>
        <taxon>Pseudomonadati</taxon>
        <taxon>Bacteroidota</taxon>
        <taxon>Cytophagia</taxon>
        <taxon>Cytophagales</taxon>
        <taxon>Flectobacillaceae</taxon>
        <taxon>Arcicella</taxon>
    </lineage>
</organism>
<dbReference type="EMBL" id="JAYFUL010000006">
    <property type="protein sequence ID" value="MEA5257188.1"/>
    <property type="molecule type" value="Genomic_DNA"/>
</dbReference>
<comment type="caution">
    <text evidence="1">The sequence shown here is derived from an EMBL/GenBank/DDBJ whole genome shotgun (WGS) entry which is preliminary data.</text>
</comment>
<keyword evidence="2" id="KW-1185">Reference proteome</keyword>
<evidence type="ECO:0000313" key="2">
    <source>
        <dbReference type="Proteomes" id="UP001304671"/>
    </source>
</evidence>
<dbReference type="RefSeq" id="WP_323247398.1">
    <property type="nucleotide sequence ID" value="NZ_JAYFUL010000006.1"/>
</dbReference>
<dbReference type="Proteomes" id="UP001304671">
    <property type="component" value="Unassembled WGS sequence"/>
</dbReference>
<protein>
    <submittedName>
        <fullName evidence="1">Uncharacterized protein</fullName>
    </submittedName>
</protein>
<gene>
    <name evidence="1" type="ORF">VB264_05275</name>
</gene>
<sequence>MSGYYKPNCFELKIDTFSDIDIAKSIKDPNDCTYTSTFIHEYVHFLQSLTTTTGLYHFFLDMKEFIHYKTLMYKTDGYIFPNQIKLNNDYNLLANREIIVATYGDNQIKIENSKFINYTHSELTIKSNDVTPDVKLNKYEVNLFDDIKSEKIKVHFGTFHLKEYMAYAIQRKGFPETLLDEVPYKLVELIIKSIYPNFDNVDYIIALCDASLMYDNPAKLFLESIERMKKENWLPQNIDDIYEFSYFSIGGSEVIIDYYEMVLQNTSLSFKGIFDGEYFQNNVKWFEYILSQAEKLRKLNRGFFSELTESTDKIYTKTFIKILNTIGTPFMLNNNFNGSMVLPDEINYDVKPFYPSAVFSILRNLRSPHNYGCALKNFCDASGIETNDNCINSPWLRIKDDMICSYGHILALHGLKEFIK</sequence>
<accession>A0ABU5QJF0</accession>